<keyword evidence="3" id="KW-1185">Reference proteome</keyword>
<dbReference type="Proteomes" id="UP000190306">
    <property type="component" value="Chromosome"/>
</dbReference>
<reference evidence="1 3" key="1">
    <citation type="submission" date="2015-07" db="EMBL/GenBank/DDBJ databases">
        <title>Draft Genome Sequence of Streptomyces antibioticus, IMRU 3720 reveals insights in the evolution of actinomycin biosynthetic gene clusters in Streptomyces.</title>
        <authorList>
            <person name="Crnovcic I."/>
            <person name="Ruckert C."/>
            <person name="Kalinowksi J."/>
            <person name="Keller U."/>
        </authorList>
    </citation>
    <scope>NUCLEOTIDE SEQUENCE [LARGE SCALE GENOMIC DNA]</scope>
    <source>
        <strain evidence="1 3">DSM 41481</strain>
    </source>
</reference>
<dbReference type="Proteomes" id="UP000502504">
    <property type="component" value="Chromosome"/>
</dbReference>
<evidence type="ECO:0000313" key="2">
    <source>
        <dbReference type="EMBL" id="QIT47125.1"/>
    </source>
</evidence>
<evidence type="ECO:0000313" key="4">
    <source>
        <dbReference type="Proteomes" id="UP000502504"/>
    </source>
</evidence>
<name>A0AAE6YCC0_STRAT</name>
<dbReference type="RefSeq" id="WP_078635226.1">
    <property type="nucleotide sequence ID" value="NZ_CM007717.1"/>
</dbReference>
<protein>
    <submittedName>
        <fullName evidence="2">Uncharacterized protein</fullName>
    </submittedName>
</protein>
<reference evidence="2 4" key="2">
    <citation type="submission" date="2020-03" db="EMBL/GenBank/DDBJ databases">
        <title>Is there a link between lipid content and antibiotic production in Streptomyces?</title>
        <authorList>
            <person name="David M."/>
            <person name="Lejeune C."/>
            <person name="Abreu S."/>
            <person name="Thibessard A."/>
            <person name="Leblond P."/>
            <person name="Chaminade P."/>
            <person name="Virolle M.-J."/>
        </authorList>
    </citation>
    <scope>NUCLEOTIDE SEQUENCE [LARGE SCALE GENOMIC DNA]</scope>
    <source>
        <strain evidence="2 4">DSM 41481</strain>
    </source>
</reference>
<proteinExistence type="predicted"/>
<evidence type="ECO:0000313" key="3">
    <source>
        <dbReference type="Proteomes" id="UP000190306"/>
    </source>
</evidence>
<sequence>MAHRISAAFRAVGVPHILVTDLTDSPTATTRLPADADCTALRPPLLLRTPEAPQGAVFYPEAGYALIAGTAAFMAAAVPEGADAARAHFGRYARSLAERHPTLATVAAAHPGADPGDAR</sequence>
<accession>A0AAE6YCC0</accession>
<organism evidence="2 4">
    <name type="scientific">Streptomyces antibioticus</name>
    <dbReference type="NCBI Taxonomy" id="1890"/>
    <lineage>
        <taxon>Bacteria</taxon>
        <taxon>Bacillati</taxon>
        <taxon>Actinomycetota</taxon>
        <taxon>Actinomycetes</taxon>
        <taxon>Kitasatosporales</taxon>
        <taxon>Streptomycetaceae</taxon>
        <taxon>Streptomyces</taxon>
    </lineage>
</organism>
<gene>
    <name evidence="1" type="ORF">AFM16_28850</name>
    <name evidence="2" type="ORF">HCX60_29385</name>
</gene>
<dbReference type="AlphaFoldDB" id="A0AAE6YCC0"/>
<dbReference type="EMBL" id="LHQL01000014">
    <property type="protein sequence ID" value="OOQ46820.1"/>
    <property type="molecule type" value="Genomic_DNA"/>
</dbReference>
<dbReference type="EMBL" id="CP050692">
    <property type="protein sequence ID" value="QIT47125.1"/>
    <property type="molecule type" value="Genomic_DNA"/>
</dbReference>
<evidence type="ECO:0000313" key="1">
    <source>
        <dbReference type="EMBL" id="OOQ46820.1"/>
    </source>
</evidence>